<reference evidence="1" key="2">
    <citation type="submission" date="2020-09" db="EMBL/GenBank/DDBJ databases">
        <authorList>
            <person name="Sun Q."/>
            <person name="Zhou Y."/>
        </authorList>
    </citation>
    <scope>NUCLEOTIDE SEQUENCE</scope>
    <source>
        <strain evidence="1">CGMCC 1.15966</strain>
    </source>
</reference>
<organism evidence="1 2">
    <name type="scientific">Sphingobacterium cellulitidis</name>
    <dbReference type="NCBI Taxonomy" id="1768011"/>
    <lineage>
        <taxon>Bacteria</taxon>
        <taxon>Pseudomonadati</taxon>
        <taxon>Bacteroidota</taxon>
        <taxon>Sphingobacteriia</taxon>
        <taxon>Sphingobacteriales</taxon>
        <taxon>Sphingobacteriaceae</taxon>
        <taxon>Sphingobacterium</taxon>
    </lineage>
</organism>
<name>A0A8H9KT22_9SPHI</name>
<accession>A0A8H9KT22</accession>
<dbReference type="Proteomes" id="UP000614460">
    <property type="component" value="Unassembled WGS sequence"/>
</dbReference>
<dbReference type="EMBL" id="BMKM01000002">
    <property type="protein sequence ID" value="GGE15954.1"/>
    <property type="molecule type" value="Genomic_DNA"/>
</dbReference>
<gene>
    <name evidence="1" type="ORF">GCM10011516_12170</name>
</gene>
<evidence type="ECO:0000313" key="2">
    <source>
        <dbReference type="Proteomes" id="UP000614460"/>
    </source>
</evidence>
<reference evidence="1" key="1">
    <citation type="journal article" date="2014" name="Int. J. Syst. Evol. Microbiol.">
        <title>Complete genome sequence of Corynebacterium casei LMG S-19264T (=DSM 44701T), isolated from a smear-ripened cheese.</title>
        <authorList>
            <consortium name="US DOE Joint Genome Institute (JGI-PGF)"/>
            <person name="Walter F."/>
            <person name="Albersmeier A."/>
            <person name="Kalinowski J."/>
            <person name="Ruckert C."/>
        </authorList>
    </citation>
    <scope>NUCLEOTIDE SEQUENCE</scope>
    <source>
        <strain evidence="1">CGMCC 1.15966</strain>
    </source>
</reference>
<comment type="caution">
    <text evidence="1">The sequence shown here is derived from an EMBL/GenBank/DDBJ whole genome shotgun (WGS) entry which is preliminary data.</text>
</comment>
<keyword evidence="2" id="KW-1185">Reference proteome</keyword>
<protein>
    <submittedName>
        <fullName evidence="1">Uncharacterized protein</fullName>
    </submittedName>
</protein>
<evidence type="ECO:0000313" key="1">
    <source>
        <dbReference type="EMBL" id="GGE15954.1"/>
    </source>
</evidence>
<sequence>MNTSLMLNRLSSKFISDKQSKINLGGKLCNKPSMKTVSMKGYLNGYNEISEMLNLL</sequence>
<proteinExistence type="predicted"/>
<dbReference type="AlphaFoldDB" id="A0A8H9KT22"/>